<dbReference type="GO" id="GO:0016020">
    <property type="term" value="C:membrane"/>
    <property type="evidence" value="ECO:0007669"/>
    <property type="project" value="TreeGrafter"/>
</dbReference>
<gene>
    <name evidence="7" type="primary">nodB</name>
    <name evidence="7" type="ORF">BN2475_440032</name>
</gene>
<evidence type="ECO:0000256" key="3">
    <source>
        <dbReference type="ARBA" id="ARBA00022490"/>
    </source>
</evidence>
<accession>A0A1N7S855</accession>
<evidence type="ECO:0000259" key="6">
    <source>
        <dbReference type="PROSITE" id="PS51677"/>
    </source>
</evidence>
<dbReference type="GO" id="GO:0016810">
    <property type="term" value="F:hydrolase activity, acting on carbon-nitrogen (but not peptide) bonds"/>
    <property type="evidence" value="ECO:0007669"/>
    <property type="project" value="InterPro"/>
</dbReference>
<dbReference type="Proteomes" id="UP000187012">
    <property type="component" value="Unassembled WGS sequence"/>
</dbReference>
<dbReference type="STRING" id="1247936.BN2475_440032"/>
<feature type="domain" description="NodB homology" evidence="6">
    <location>
        <begin position="37"/>
        <end position="229"/>
    </location>
</feature>
<sequence>MTHWIMDDIPEQDGTIVKRLDCLSEVHGECDHDSQRRRVYLTFDDGPNSVWTPKVLDVLAQHQVPATFCVLGMYAADHPKLIERMIVEGHEVANHTMTHRDLSKCDPDQVRCEILDVNATIKRTCPAAAMRYVRAPYGIWTKEVIAESAKAGLTALHWSVDPRDWSRPGVDAIVDAVLAAVCPGSIVLLHDGSPPGESAPHAHAASREQTVTALSRLIPALKERKFVISSLPQCWPTK</sequence>
<evidence type="ECO:0000256" key="2">
    <source>
        <dbReference type="ARBA" id="ARBA00022458"/>
    </source>
</evidence>
<dbReference type="GO" id="GO:0005975">
    <property type="term" value="P:carbohydrate metabolic process"/>
    <property type="evidence" value="ECO:0007669"/>
    <property type="project" value="InterPro"/>
</dbReference>
<evidence type="ECO:0000256" key="5">
    <source>
        <dbReference type="ARBA" id="ARBA00022801"/>
    </source>
</evidence>
<keyword evidence="5 7" id="KW-0378">Hydrolase</keyword>
<keyword evidence="3" id="KW-0963">Cytoplasm</keyword>
<dbReference type="InterPro" id="IPR002509">
    <property type="entry name" value="NODB_dom"/>
</dbReference>
<dbReference type="EMBL" id="CYGX02000044">
    <property type="protein sequence ID" value="SIT43569.1"/>
    <property type="molecule type" value="Genomic_DNA"/>
</dbReference>
<name>A0A1N7S855_9BURK</name>
<dbReference type="GO" id="GO:0046872">
    <property type="term" value="F:metal ion binding"/>
    <property type="evidence" value="ECO:0007669"/>
    <property type="project" value="UniProtKB-KW"/>
</dbReference>
<proteinExistence type="predicted"/>
<dbReference type="AlphaFoldDB" id="A0A1N7S855"/>
<dbReference type="GO" id="GO:0005737">
    <property type="term" value="C:cytoplasm"/>
    <property type="evidence" value="ECO:0007669"/>
    <property type="project" value="UniProtKB-SubCell"/>
</dbReference>
<dbReference type="InterPro" id="IPR026402">
    <property type="entry name" value="Nodulat_NodB"/>
</dbReference>
<keyword evidence="8" id="KW-1185">Reference proteome</keyword>
<protein>
    <submittedName>
        <fullName evidence="7">Chitooligosaccharide deacetylase</fullName>
        <ecNumber evidence="7">3.5.1.-</ecNumber>
    </submittedName>
</protein>
<dbReference type="Gene3D" id="3.20.20.370">
    <property type="entry name" value="Glycoside hydrolase/deacetylase"/>
    <property type="match status" value="1"/>
</dbReference>
<comment type="subcellular location">
    <subcellularLocation>
        <location evidence="1">Cytoplasm</location>
    </subcellularLocation>
</comment>
<evidence type="ECO:0000256" key="4">
    <source>
        <dbReference type="ARBA" id="ARBA00022723"/>
    </source>
</evidence>
<evidence type="ECO:0000256" key="1">
    <source>
        <dbReference type="ARBA" id="ARBA00004496"/>
    </source>
</evidence>
<dbReference type="EC" id="3.5.1.-" evidence="7"/>
<keyword evidence="4" id="KW-0479">Metal-binding</keyword>
<dbReference type="PROSITE" id="PS51677">
    <property type="entry name" value="NODB"/>
    <property type="match status" value="1"/>
</dbReference>
<dbReference type="InterPro" id="IPR011330">
    <property type="entry name" value="Glyco_hydro/deAcase_b/a-brl"/>
</dbReference>
<dbReference type="InterPro" id="IPR050248">
    <property type="entry name" value="Polysacc_deacetylase_ArnD"/>
</dbReference>
<dbReference type="PANTHER" id="PTHR10587">
    <property type="entry name" value="GLYCOSYL TRANSFERASE-RELATED"/>
    <property type="match status" value="1"/>
</dbReference>
<dbReference type="SUPFAM" id="SSF88713">
    <property type="entry name" value="Glycoside hydrolase/deacetylase"/>
    <property type="match status" value="1"/>
</dbReference>
<evidence type="ECO:0000313" key="8">
    <source>
        <dbReference type="Proteomes" id="UP000187012"/>
    </source>
</evidence>
<keyword evidence="2" id="KW-0536">Nodulation</keyword>
<dbReference type="NCBIfam" id="TIGR04243">
    <property type="entry name" value="nodulat_NodB"/>
    <property type="match status" value="1"/>
</dbReference>
<dbReference type="RefSeq" id="WP_218023705.1">
    <property type="nucleotide sequence ID" value="NZ_CYGX02000044.1"/>
</dbReference>
<organism evidence="7 8">
    <name type="scientific">Paraburkholderia ribeironis</name>
    <dbReference type="NCBI Taxonomy" id="1247936"/>
    <lineage>
        <taxon>Bacteria</taxon>
        <taxon>Pseudomonadati</taxon>
        <taxon>Pseudomonadota</taxon>
        <taxon>Betaproteobacteria</taxon>
        <taxon>Burkholderiales</taxon>
        <taxon>Burkholderiaceae</taxon>
        <taxon>Paraburkholderia</taxon>
    </lineage>
</organism>
<reference evidence="7 8" key="1">
    <citation type="submission" date="2016-12" db="EMBL/GenBank/DDBJ databases">
        <authorList>
            <person name="Song W.-J."/>
            <person name="Kurnit D.M."/>
        </authorList>
    </citation>
    <scope>NUCLEOTIDE SEQUENCE [LARGE SCALE GENOMIC DNA]</scope>
    <source>
        <strain evidence="7 8">STM7296</strain>
    </source>
</reference>
<dbReference type="PANTHER" id="PTHR10587:SF133">
    <property type="entry name" value="CHITIN DEACETYLASE 1-RELATED"/>
    <property type="match status" value="1"/>
</dbReference>
<evidence type="ECO:0000313" key="7">
    <source>
        <dbReference type="EMBL" id="SIT43569.1"/>
    </source>
</evidence>
<dbReference type="Pfam" id="PF01522">
    <property type="entry name" value="Polysacc_deac_1"/>
    <property type="match status" value="1"/>
</dbReference>